<evidence type="ECO:0000256" key="1">
    <source>
        <dbReference type="SAM" id="SignalP"/>
    </source>
</evidence>
<proteinExistence type="predicted"/>
<reference evidence="2 3" key="1">
    <citation type="submission" date="2017-02" db="EMBL/GenBank/DDBJ databases">
        <authorList>
            <person name="Peterson S.W."/>
        </authorList>
    </citation>
    <scope>NUCLEOTIDE SEQUENCE [LARGE SCALE GENOMIC DNA]</scope>
    <source>
        <strain evidence="2 3">SRS1_H2-8</strain>
    </source>
</reference>
<dbReference type="Proteomes" id="UP000239563">
    <property type="component" value="Chromosome VIII"/>
</dbReference>
<evidence type="ECO:0000313" key="2">
    <source>
        <dbReference type="EMBL" id="SJX63436.1"/>
    </source>
</evidence>
<feature type="signal peptide" evidence="1">
    <location>
        <begin position="1"/>
        <end position="16"/>
    </location>
</feature>
<dbReference type="EMBL" id="LT795061">
    <property type="protein sequence ID" value="SJX63436.1"/>
    <property type="molecule type" value="Genomic_DNA"/>
</dbReference>
<gene>
    <name evidence="2" type="ORF">SRS1_11101</name>
</gene>
<organism evidence="2 3">
    <name type="scientific">Sporisorium reilianum f. sp. reilianum</name>
    <dbReference type="NCBI Taxonomy" id="72559"/>
    <lineage>
        <taxon>Eukaryota</taxon>
        <taxon>Fungi</taxon>
        <taxon>Dikarya</taxon>
        <taxon>Basidiomycota</taxon>
        <taxon>Ustilaginomycotina</taxon>
        <taxon>Ustilaginomycetes</taxon>
        <taxon>Ustilaginales</taxon>
        <taxon>Ustilaginaceae</taxon>
        <taxon>Sporisorium</taxon>
    </lineage>
</organism>
<evidence type="ECO:0000313" key="3">
    <source>
        <dbReference type="Proteomes" id="UP000239563"/>
    </source>
</evidence>
<dbReference type="AlphaFoldDB" id="A0A2N8UEP6"/>
<sequence length="129" mass="14182">MKLLTLSLALTTLVAAASTTAAAECDKPVAWDQVANKDATLWAFYSQPQGTDLRTVKPKYHECSVTNPAGKDSVFATFEGNKDFEFQPVQDGVLGANCIDCTPQMLGNYYLVKIDAYIECKMYEDTPIE</sequence>
<feature type="chain" id="PRO_5014977264" evidence="1">
    <location>
        <begin position="17"/>
        <end position="129"/>
    </location>
</feature>
<keyword evidence="1" id="KW-0732">Signal</keyword>
<accession>A0A2N8UEP6</accession>
<name>A0A2N8UEP6_9BASI</name>
<protein>
    <submittedName>
        <fullName evidence="2">Uncharacterized protein</fullName>
    </submittedName>
</protein>